<evidence type="ECO:0000259" key="9">
    <source>
        <dbReference type="Pfam" id="PF06429"/>
    </source>
</evidence>
<evidence type="ECO:0000256" key="4">
    <source>
        <dbReference type="ARBA" id="ARBA00016244"/>
    </source>
</evidence>
<feature type="domain" description="Flagellar basal-body/hook protein C-terminal" evidence="9">
    <location>
        <begin position="444"/>
        <end position="484"/>
    </location>
</feature>
<dbReference type="PANTHER" id="PTHR30033:SF1">
    <property type="entry name" value="FLAGELLAR HOOK-ASSOCIATED PROTEIN 1"/>
    <property type="match status" value="1"/>
</dbReference>
<sequence>MRSTFGSLEALRKALFAQQGAIQATGHNIANANTEGYSRQRVNLSATQPFPTPSWNAPFIPGQVGTGVEGDSSQRIRDTFIDAQVRHETNKNGYWNAKSQALSKMEDIMNEPTDEGLSQVLDQFWQALQDLSANPENAGAKSVVRQRGQAVADTFNYLFNSLSNIQGDLKQQIDVSVDEINAIAGQINNINKQIAEIEPSGYVANDLYDQRDLLVDKLSGLANIKVTAVSSGGNASDVAAGKYTIEFLDKGGNSLGTLVDGNNLTTNKLGVTFTETNGNTKASLALAGKDLSGKNVFGKLQGLIDSYTLDYPNMLAKLDDMAYTLAQAFNQIHNEESGKGVDFFSDVDNKAGAAGNITISDDVKSSVENIAIGKEGSPSGDHSIVQALANVVSNGTLNFQDGTKTTLKSYLQGAIGDMGVDAQAANRLAENTLTLKQTAENRRMSISGVSIDEEMTNLIKYQHAYSAAARMVTVVDQMLDTIVNKMGR</sequence>
<evidence type="ECO:0000313" key="11">
    <source>
        <dbReference type="EMBL" id="TCP26029.1"/>
    </source>
</evidence>
<gene>
    <name evidence="7" type="primary">flgK</name>
    <name evidence="11" type="ORF">EV207_12063</name>
</gene>
<dbReference type="GO" id="GO:0005198">
    <property type="term" value="F:structural molecule activity"/>
    <property type="evidence" value="ECO:0007669"/>
    <property type="project" value="UniProtKB-UniRule"/>
</dbReference>
<organism evidence="11 12">
    <name type="scientific">Scopulibacillus darangshiensis</name>
    <dbReference type="NCBI Taxonomy" id="442528"/>
    <lineage>
        <taxon>Bacteria</taxon>
        <taxon>Bacillati</taxon>
        <taxon>Bacillota</taxon>
        <taxon>Bacilli</taxon>
        <taxon>Bacillales</taxon>
        <taxon>Sporolactobacillaceae</taxon>
        <taxon>Scopulibacillus</taxon>
    </lineage>
</organism>
<name>A0A4R2NVA8_9BACL</name>
<dbReference type="OrthoDB" id="9802553at2"/>
<evidence type="ECO:0000313" key="12">
    <source>
        <dbReference type="Proteomes" id="UP000295416"/>
    </source>
</evidence>
<feature type="domain" description="Flagellar basal body rod protein N-terminal" evidence="8">
    <location>
        <begin position="10"/>
        <end position="37"/>
    </location>
</feature>
<accession>A0A4R2NVA8</accession>
<dbReference type="GO" id="GO:0044780">
    <property type="term" value="P:bacterial-type flagellum assembly"/>
    <property type="evidence" value="ECO:0007669"/>
    <property type="project" value="InterPro"/>
</dbReference>
<proteinExistence type="inferred from homology"/>
<dbReference type="Pfam" id="PF06429">
    <property type="entry name" value="Flg_bbr_C"/>
    <property type="match status" value="1"/>
</dbReference>
<keyword evidence="12" id="KW-1185">Reference proteome</keyword>
<keyword evidence="11" id="KW-0966">Cell projection</keyword>
<evidence type="ECO:0000259" key="10">
    <source>
        <dbReference type="Pfam" id="PF22638"/>
    </source>
</evidence>
<dbReference type="PANTHER" id="PTHR30033">
    <property type="entry name" value="FLAGELLAR HOOK-ASSOCIATED PROTEIN 1"/>
    <property type="match status" value="1"/>
</dbReference>
<protein>
    <recommendedName>
        <fullName evidence="4 7">Flagellar hook-associated protein 1</fullName>
        <shortName evidence="7">HAP1</shortName>
    </recommendedName>
</protein>
<dbReference type="InterPro" id="IPR010930">
    <property type="entry name" value="Flg_bb/hook_C_dom"/>
</dbReference>
<evidence type="ECO:0000256" key="6">
    <source>
        <dbReference type="ARBA" id="ARBA00023143"/>
    </source>
</evidence>
<evidence type="ECO:0000256" key="1">
    <source>
        <dbReference type="ARBA" id="ARBA00004365"/>
    </source>
</evidence>
<evidence type="ECO:0000256" key="5">
    <source>
        <dbReference type="ARBA" id="ARBA00022525"/>
    </source>
</evidence>
<keyword evidence="6 7" id="KW-0975">Bacterial flagellum</keyword>
<dbReference type="AlphaFoldDB" id="A0A4R2NVA8"/>
<dbReference type="Pfam" id="PF00460">
    <property type="entry name" value="Flg_bb_rod"/>
    <property type="match status" value="1"/>
</dbReference>
<dbReference type="GO" id="GO:0005576">
    <property type="term" value="C:extracellular region"/>
    <property type="evidence" value="ECO:0007669"/>
    <property type="project" value="UniProtKB-SubCell"/>
</dbReference>
<evidence type="ECO:0000256" key="3">
    <source>
        <dbReference type="ARBA" id="ARBA00009677"/>
    </source>
</evidence>
<dbReference type="Proteomes" id="UP000295416">
    <property type="component" value="Unassembled WGS sequence"/>
</dbReference>
<evidence type="ECO:0000256" key="7">
    <source>
        <dbReference type="RuleBase" id="RU362065"/>
    </source>
</evidence>
<evidence type="ECO:0000259" key="8">
    <source>
        <dbReference type="Pfam" id="PF00460"/>
    </source>
</evidence>
<dbReference type="RefSeq" id="WP_132746717.1">
    <property type="nucleotide sequence ID" value="NZ_SLXK01000020.1"/>
</dbReference>
<feature type="domain" description="Flagellar hook-associated protein FlgK helical" evidence="10">
    <location>
        <begin position="102"/>
        <end position="336"/>
    </location>
</feature>
<dbReference type="PRINTS" id="PR01005">
    <property type="entry name" value="FLGHOOKAP1"/>
</dbReference>
<dbReference type="InterPro" id="IPR053927">
    <property type="entry name" value="FlgK_helical"/>
</dbReference>
<dbReference type="NCBIfam" id="TIGR02492">
    <property type="entry name" value="flgK_ends"/>
    <property type="match status" value="1"/>
</dbReference>
<dbReference type="Pfam" id="PF22638">
    <property type="entry name" value="FlgK_D1"/>
    <property type="match status" value="1"/>
</dbReference>
<dbReference type="InterPro" id="IPR002371">
    <property type="entry name" value="FlgK"/>
</dbReference>
<dbReference type="SUPFAM" id="SSF64518">
    <property type="entry name" value="Phase 1 flagellin"/>
    <property type="match status" value="1"/>
</dbReference>
<comment type="caution">
    <text evidence="11">The sequence shown here is derived from an EMBL/GenBank/DDBJ whole genome shotgun (WGS) entry which is preliminary data.</text>
</comment>
<comment type="similarity">
    <text evidence="3 7">Belongs to the flagella basal body rod proteins family.</text>
</comment>
<dbReference type="EMBL" id="SLXK01000020">
    <property type="protein sequence ID" value="TCP26029.1"/>
    <property type="molecule type" value="Genomic_DNA"/>
</dbReference>
<keyword evidence="11" id="KW-0969">Cilium</keyword>
<keyword evidence="11" id="KW-0282">Flagellum</keyword>
<keyword evidence="5 7" id="KW-0964">Secreted</keyword>
<dbReference type="InterPro" id="IPR001444">
    <property type="entry name" value="Flag_bb_rod_N"/>
</dbReference>
<comment type="subcellular location">
    <subcellularLocation>
        <location evidence="1 7">Bacterial flagellum</location>
    </subcellularLocation>
    <subcellularLocation>
        <location evidence="2 7">Secreted</location>
    </subcellularLocation>
</comment>
<reference evidence="11 12" key="1">
    <citation type="submission" date="2019-03" db="EMBL/GenBank/DDBJ databases">
        <title>Genomic Encyclopedia of Type Strains, Phase IV (KMG-IV): sequencing the most valuable type-strain genomes for metagenomic binning, comparative biology and taxonomic classification.</title>
        <authorList>
            <person name="Goeker M."/>
        </authorList>
    </citation>
    <scope>NUCLEOTIDE SEQUENCE [LARGE SCALE GENOMIC DNA]</scope>
    <source>
        <strain evidence="11 12">DSM 19377</strain>
    </source>
</reference>
<evidence type="ECO:0000256" key="2">
    <source>
        <dbReference type="ARBA" id="ARBA00004613"/>
    </source>
</evidence>
<dbReference type="GO" id="GO:0009424">
    <property type="term" value="C:bacterial-type flagellum hook"/>
    <property type="evidence" value="ECO:0007669"/>
    <property type="project" value="UniProtKB-UniRule"/>
</dbReference>